<evidence type="ECO:0000313" key="3">
    <source>
        <dbReference type="EnsemblMetazoa" id="CLYHEMP019728.1"/>
    </source>
</evidence>
<sequence>MQFSRKRNASKIKSKWIGCGKTKTKLTGPPERSSHQKPNDTSKLPPDVINTDEEIEVGNFHNFDEELIIPKTKRQCYGVSKEKEFKCWEKHNIDYCSLYSMKFDTLPTYCCFCNGEFSSSFIWCKSCGPLSFYCHDCANKVHQNTLFHSLVEVKVDGSIESFQVKSILQSEHTRKCLSAYSRILTVISETGSSYQCVIYFCKCQEEFNTLIHLDLWPVTPLKPNTVLSINLLHLFVSLQLEGKISFTSFCDGLSWKSGVVDSDLRRHLNRMSQTDSLDQFRHFRRQLTSLKTICGNYDGLGKCASCPKDNGCVFYCLDANFGLVLKASASKSKRLAIRSENLFILDQDVKAFMESYDDSLKTKDCSNFQAGNNLRSKRKTKKLSVTGIFGMSCRHEFPKLFLNMQHGERLGYAVLLLERILKETENKNLNIHIIYDIACVLKSHLQKKKTFNKYQHFKFGIPVFHSYGHKGDCQVKNSIRRLDTFGLMDGELMERLWSYLRSFSKITKEMTPAHRTDLLSDALMHFGSKKMGNIGKYLVFLHHKATETVNSCNTEIESICSKLPVVVNEEIIKTWKIEEDNIVSKNGKALEAAPADWKHSYYLKLKDFYKESALVLMSEKVCDAAMHQRKAKRLERSLTSFEKVHKIAKRWKTTESQFRNQHLSFLQEKSNETASTLYSRCSERLMLLTLKKRYADGSAIATRLSKQINKVCKEIKNLLASYNSMRSEISPKFKPVDYKEALDVKSSIYNEINLVSNLDEARSSQVPINVVKSLVQFYLRKQRAQEEIIIVEEEMRSTLHFWENQLTFLDECASHQTSVGIRYLLRERILIVKNFLGDLKKLFEFATEPVERVEINHTNNHISLNGSENEEYLFSDQDFSSDEEAISSGDSDSDTGDSVLSDDLYI</sequence>
<name>A0A7M5X8V1_9CNID</name>
<feature type="region of interest" description="Disordered" evidence="1">
    <location>
        <begin position="882"/>
        <end position="906"/>
    </location>
</feature>
<accession>A0A7M5X8V1</accession>
<dbReference type="Proteomes" id="UP000594262">
    <property type="component" value="Unplaced"/>
</dbReference>
<keyword evidence="4" id="KW-1185">Reference proteome</keyword>
<feature type="domain" description="CxC2-like cysteine cluster KDZ transposase-associated" evidence="2">
    <location>
        <begin position="172"/>
        <end position="254"/>
    </location>
</feature>
<evidence type="ECO:0000256" key="1">
    <source>
        <dbReference type="SAM" id="MobiDB-lite"/>
    </source>
</evidence>
<feature type="region of interest" description="Disordered" evidence="1">
    <location>
        <begin position="1"/>
        <end position="46"/>
    </location>
</feature>
<dbReference type="PANTHER" id="PTHR33096:SF1">
    <property type="entry name" value="CXC1-LIKE CYSTEINE CLUSTER ASSOCIATED WITH KDZ TRANSPOSASES DOMAIN-CONTAINING PROTEIN"/>
    <property type="match status" value="1"/>
</dbReference>
<protein>
    <recommendedName>
        <fullName evidence="2">CxC2-like cysteine cluster KDZ transposase-associated domain-containing protein</fullName>
    </recommendedName>
</protein>
<evidence type="ECO:0000259" key="2">
    <source>
        <dbReference type="Pfam" id="PF18803"/>
    </source>
</evidence>
<dbReference type="AlphaFoldDB" id="A0A7M5X8V1"/>
<dbReference type="OrthoDB" id="5979502at2759"/>
<dbReference type="EnsemblMetazoa" id="CLYHEMT019728.1">
    <property type="protein sequence ID" value="CLYHEMP019728.1"/>
    <property type="gene ID" value="CLYHEMG019728"/>
</dbReference>
<reference evidence="3" key="1">
    <citation type="submission" date="2021-01" db="UniProtKB">
        <authorList>
            <consortium name="EnsemblMetazoa"/>
        </authorList>
    </citation>
    <scope>IDENTIFICATION</scope>
</reference>
<organism evidence="3 4">
    <name type="scientific">Clytia hemisphaerica</name>
    <dbReference type="NCBI Taxonomy" id="252671"/>
    <lineage>
        <taxon>Eukaryota</taxon>
        <taxon>Metazoa</taxon>
        <taxon>Cnidaria</taxon>
        <taxon>Hydrozoa</taxon>
        <taxon>Hydroidolina</taxon>
        <taxon>Leptothecata</taxon>
        <taxon>Obeliida</taxon>
        <taxon>Clytiidae</taxon>
        <taxon>Clytia</taxon>
    </lineage>
</organism>
<dbReference type="RefSeq" id="XP_066917478.1">
    <property type="nucleotide sequence ID" value="XM_067061377.1"/>
</dbReference>
<dbReference type="InterPro" id="IPR041457">
    <property type="entry name" value="CxC2_KDZ-assoc"/>
</dbReference>
<feature type="compositionally biased region" description="Acidic residues" evidence="1">
    <location>
        <begin position="882"/>
        <end position="895"/>
    </location>
</feature>
<dbReference type="InterPro" id="IPR040521">
    <property type="entry name" value="KDZ"/>
</dbReference>
<dbReference type="Pfam" id="PF18758">
    <property type="entry name" value="KDZ"/>
    <property type="match status" value="1"/>
</dbReference>
<feature type="compositionally biased region" description="Basic residues" evidence="1">
    <location>
        <begin position="1"/>
        <end position="14"/>
    </location>
</feature>
<feature type="compositionally biased region" description="Low complexity" evidence="1">
    <location>
        <begin position="896"/>
        <end position="906"/>
    </location>
</feature>
<evidence type="ECO:0000313" key="4">
    <source>
        <dbReference type="Proteomes" id="UP000594262"/>
    </source>
</evidence>
<dbReference type="Pfam" id="PF18803">
    <property type="entry name" value="CxC2"/>
    <property type="match status" value="1"/>
</dbReference>
<dbReference type="PANTHER" id="PTHR33096">
    <property type="entry name" value="CXC2 DOMAIN-CONTAINING PROTEIN"/>
    <property type="match status" value="1"/>
</dbReference>
<proteinExistence type="predicted"/>
<dbReference type="GeneID" id="136804862"/>